<gene>
    <name evidence="2" type="ORF">FCC1311_109012</name>
</gene>
<feature type="region of interest" description="Disordered" evidence="1">
    <location>
        <begin position="509"/>
        <end position="530"/>
    </location>
</feature>
<keyword evidence="3" id="KW-1185">Reference proteome</keyword>
<dbReference type="EMBL" id="BEYU01000208">
    <property type="protein sequence ID" value="GBG34679.1"/>
    <property type="molecule type" value="Genomic_DNA"/>
</dbReference>
<dbReference type="AlphaFoldDB" id="A0A2R5GWH1"/>
<protein>
    <recommendedName>
        <fullName evidence="4">OTU domain-containing protein</fullName>
    </recommendedName>
</protein>
<feature type="compositionally biased region" description="Basic residues" evidence="1">
    <location>
        <begin position="509"/>
        <end position="520"/>
    </location>
</feature>
<organism evidence="2 3">
    <name type="scientific">Hondaea fermentalgiana</name>
    <dbReference type="NCBI Taxonomy" id="2315210"/>
    <lineage>
        <taxon>Eukaryota</taxon>
        <taxon>Sar</taxon>
        <taxon>Stramenopiles</taxon>
        <taxon>Bigyra</taxon>
        <taxon>Labyrinthulomycetes</taxon>
        <taxon>Thraustochytrida</taxon>
        <taxon>Thraustochytriidae</taxon>
        <taxon>Hondaea</taxon>
    </lineage>
</organism>
<dbReference type="InParanoid" id="A0A2R5GWH1"/>
<proteinExistence type="predicted"/>
<evidence type="ECO:0000313" key="3">
    <source>
        <dbReference type="Proteomes" id="UP000241890"/>
    </source>
</evidence>
<evidence type="ECO:0000313" key="2">
    <source>
        <dbReference type="EMBL" id="GBG34679.1"/>
    </source>
</evidence>
<sequence>MAAMARSLTPDELMSDPAFARKVNEEWEEIKSRIKRDVRDARSNFKRKVPDRFVEAMKIYNRFDDFFKAGQWDNAFYCLHLYLECVLPLRLNRPQESGPRYEKQAAEVQETLDRLQGLMNRCMDGIRLQIIEKNRAEEEARRRDAAASGSSGREDTGSGRGSTIWKRASSSLTAKQAALALDALRLDGKKTNVKLYGMDVNKPSRGLNAPQGPPPPSYGAAVAASSARSAAGGTRMFSTVRHNEGFDDDEFQVKSIMGDGNCAFRAIVQGQHGGNLSREQETRLALQLRADAAAELRRCADEEMTGTGLTVEQLVLMKDDKFPTFNEYVDAMSRNEYAGETEFWLIARKHNMNIAIFQPQGGGYEHMLTYGDASDDPVRLLWQLARALGPKPQSKGLRKAVEVDLGDPGGFFRGYSAAQGGPRETVQDFASKQRNRYAGLFKAATSNLPTLRPEAQWYAERLAHLGHYEYVDALERLPRSSQETETLSELKPAIQDSQEASMQADLATLKRRMSASRSKPKAPPAPIYFG</sequence>
<evidence type="ECO:0008006" key="4">
    <source>
        <dbReference type="Google" id="ProtNLM"/>
    </source>
</evidence>
<dbReference type="Proteomes" id="UP000241890">
    <property type="component" value="Unassembled WGS sequence"/>
</dbReference>
<dbReference type="Gene3D" id="3.90.70.80">
    <property type="match status" value="1"/>
</dbReference>
<feature type="compositionally biased region" description="Pro residues" evidence="1">
    <location>
        <begin position="521"/>
        <end position="530"/>
    </location>
</feature>
<name>A0A2R5GWH1_9STRA</name>
<accession>A0A2R5GWH1</accession>
<feature type="region of interest" description="Disordered" evidence="1">
    <location>
        <begin position="137"/>
        <end position="163"/>
    </location>
</feature>
<evidence type="ECO:0000256" key="1">
    <source>
        <dbReference type="SAM" id="MobiDB-lite"/>
    </source>
</evidence>
<reference evidence="2 3" key="1">
    <citation type="submission" date="2017-12" db="EMBL/GenBank/DDBJ databases">
        <title>Sequencing, de novo assembly and annotation of complete genome of a new Thraustochytrid species, strain FCC1311.</title>
        <authorList>
            <person name="Sedici K."/>
            <person name="Godart F."/>
            <person name="Aiese Cigliano R."/>
            <person name="Sanseverino W."/>
            <person name="Barakat M."/>
            <person name="Ortet P."/>
            <person name="Marechal E."/>
            <person name="Cagnac O."/>
            <person name="Amato A."/>
        </authorList>
    </citation>
    <scope>NUCLEOTIDE SEQUENCE [LARGE SCALE GENOMIC DNA]</scope>
</reference>
<comment type="caution">
    <text evidence="2">The sequence shown here is derived from an EMBL/GenBank/DDBJ whole genome shotgun (WGS) entry which is preliminary data.</text>
</comment>